<protein>
    <submittedName>
        <fullName evidence="1">Uncharacterized protein</fullName>
    </submittedName>
</protein>
<evidence type="ECO:0000313" key="1">
    <source>
        <dbReference type="EnsemblMetazoa" id="GAUT028850-PA"/>
    </source>
</evidence>
<proteinExistence type="predicted"/>
<dbReference type="AlphaFoldDB" id="A0A1A9V817"/>
<reference evidence="1" key="1">
    <citation type="submission" date="2020-05" db="UniProtKB">
        <authorList>
            <consortium name="EnsemblMetazoa"/>
        </authorList>
    </citation>
    <scope>IDENTIFICATION</scope>
    <source>
        <strain evidence="1">TTRI</strain>
    </source>
</reference>
<keyword evidence="2" id="KW-1185">Reference proteome</keyword>
<evidence type="ECO:0000313" key="2">
    <source>
        <dbReference type="Proteomes" id="UP000078200"/>
    </source>
</evidence>
<name>A0A1A9V817_GLOAU</name>
<sequence>MKCVQQQQQQEEQQEQQQPQLKITIKKRTYNCFQKYPSNENNCGEQGAPPVTAIFKSSCFRTTSTYIVGVPCITVQRSLTTAFRDSSALKPGEGSTRVAPLLIAAIIVITTPKAWNNEELPKL</sequence>
<dbReference type="Proteomes" id="UP000078200">
    <property type="component" value="Unassembled WGS sequence"/>
</dbReference>
<dbReference type="EnsemblMetazoa" id="GAUT028850-RA">
    <property type="protein sequence ID" value="GAUT028850-PA"/>
    <property type="gene ID" value="GAUT028850"/>
</dbReference>
<accession>A0A1A9V817</accession>
<organism evidence="1 2">
    <name type="scientific">Glossina austeni</name>
    <name type="common">Savannah tsetse fly</name>
    <dbReference type="NCBI Taxonomy" id="7395"/>
    <lineage>
        <taxon>Eukaryota</taxon>
        <taxon>Metazoa</taxon>
        <taxon>Ecdysozoa</taxon>
        <taxon>Arthropoda</taxon>
        <taxon>Hexapoda</taxon>
        <taxon>Insecta</taxon>
        <taxon>Pterygota</taxon>
        <taxon>Neoptera</taxon>
        <taxon>Endopterygota</taxon>
        <taxon>Diptera</taxon>
        <taxon>Brachycera</taxon>
        <taxon>Muscomorpha</taxon>
        <taxon>Hippoboscoidea</taxon>
        <taxon>Glossinidae</taxon>
        <taxon>Glossina</taxon>
    </lineage>
</organism>
<dbReference type="VEuPathDB" id="VectorBase:GAUT028850"/>